<feature type="domain" description="CST complex subunit Stn1 N-terminal" evidence="4">
    <location>
        <begin position="23"/>
        <end position="109"/>
    </location>
</feature>
<keyword evidence="2" id="KW-0158">Chromosome</keyword>
<gene>
    <name evidence="5" type="ORF">BD289DRAFT_485665</name>
</gene>
<evidence type="ECO:0000313" key="5">
    <source>
        <dbReference type="EMBL" id="PSR79214.1"/>
    </source>
</evidence>
<accession>A0A2T2ZXU6</accession>
<evidence type="ECO:0000256" key="3">
    <source>
        <dbReference type="ARBA" id="ARBA00022895"/>
    </source>
</evidence>
<name>A0A2T2ZXU6_9PEZI</name>
<dbReference type="SUPFAM" id="SSF50249">
    <property type="entry name" value="Nucleic acid-binding proteins"/>
    <property type="match status" value="1"/>
</dbReference>
<dbReference type="EMBL" id="KZ678575">
    <property type="protein sequence ID" value="PSR79214.1"/>
    <property type="molecule type" value="Genomic_DNA"/>
</dbReference>
<dbReference type="STRING" id="2025994.A0A2T2ZXU6"/>
<dbReference type="Proteomes" id="UP000241462">
    <property type="component" value="Unassembled WGS sequence"/>
</dbReference>
<evidence type="ECO:0000256" key="1">
    <source>
        <dbReference type="ARBA" id="ARBA00004574"/>
    </source>
</evidence>
<dbReference type="Pfam" id="PF10451">
    <property type="entry name" value="Stn1"/>
    <property type="match status" value="1"/>
</dbReference>
<keyword evidence="3" id="KW-0779">Telomere</keyword>
<evidence type="ECO:0000313" key="6">
    <source>
        <dbReference type="Proteomes" id="UP000241462"/>
    </source>
</evidence>
<keyword evidence="6" id="KW-1185">Reference proteome</keyword>
<protein>
    <recommendedName>
        <fullName evidence="4">CST complex subunit Stn1 N-terminal domain-containing protein</fullName>
    </recommendedName>
</protein>
<dbReference type="InParanoid" id="A0A2T2ZXU6"/>
<dbReference type="InterPro" id="IPR018856">
    <property type="entry name" value="Stn1_N"/>
</dbReference>
<dbReference type="AlphaFoldDB" id="A0A2T2ZXU6"/>
<dbReference type="InterPro" id="IPR012340">
    <property type="entry name" value="NA-bd_OB-fold"/>
</dbReference>
<evidence type="ECO:0000256" key="2">
    <source>
        <dbReference type="ARBA" id="ARBA00022454"/>
    </source>
</evidence>
<sequence length="238" mass="26493">MASIQAPTKKQPINKSRSVDFVNGLPFYPQYCFRLSPTINTYCHLQVADINKLSLHSGFGGQNVFFHHNHPVQWVRIAGIVVAMDDYLNRRIYTVDDSSGVCIECTVEVPKSGQQGLLTGIEAATSAAVTTTTTTTTTNNNTNINNGTSTTNATTNQAKLPVPLADIDVGTILDIKGGLALFRGSKQIKILKATVLRSTQHEVAFWDKIAQFRHDVLEKPWYLSDKEVRRCRKDEERR</sequence>
<organism evidence="5 6">
    <name type="scientific">Coniella lustricola</name>
    <dbReference type="NCBI Taxonomy" id="2025994"/>
    <lineage>
        <taxon>Eukaryota</taxon>
        <taxon>Fungi</taxon>
        <taxon>Dikarya</taxon>
        <taxon>Ascomycota</taxon>
        <taxon>Pezizomycotina</taxon>
        <taxon>Sordariomycetes</taxon>
        <taxon>Sordariomycetidae</taxon>
        <taxon>Diaporthales</taxon>
        <taxon>Schizoparmaceae</taxon>
        <taxon>Coniella</taxon>
    </lineage>
</organism>
<dbReference type="CDD" id="cd03524">
    <property type="entry name" value="RPA2_OBF_family"/>
    <property type="match status" value="1"/>
</dbReference>
<proteinExistence type="predicted"/>
<comment type="subcellular location">
    <subcellularLocation>
        <location evidence="1">Chromosome</location>
        <location evidence="1">Telomere</location>
    </subcellularLocation>
</comment>
<dbReference type="GO" id="GO:0000781">
    <property type="term" value="C:chromosome, telomeric region"/>
    <property type="evidence" value="ECO:0007669"/>
    <property type="project" value="UniProtKB-SubCell"/>
</dbReference>
<dbReference type="Gene3D" id="2.40.50.140">
    <property type="entry name" value="Nucleic acid-binding proteins"/>
    <property type="match status" value="1"/>
</dbReference>
<reference evidence="5 6" key="1">
    <citation type="journal article" date="2018" name="Mycol. Prog.">
        <title>Coniella lustricola, a new species from submerged detritus.</title>
        <authorList>
            <person name="Raudabaugh D.B."/>
            <person name="Iturriaga T."/>
            <person name="Carver A."/>
            <person name="Mondo S."/>
            <person name="Pangilinan J."/>
            <person name="Lipzen A."/>
            <person name="He G."/>
            <person name="Amirebrahimi M."/>
            <person name="Grigoriev I.V."/>
            <person name="Miller A.N."/>
        </authorList>
    </citation>
    <scope>NUCLEOTIDE SEQUENCE [LARGE SCALE GENOMIC DNA]</scope>
    <source>
        <strain evidence="5 6">B22-T-1</strain>
    </source>
</reference>
<dbReference type="OrthoDB" id="77828at2759"/>
<evidence type="ECO:0000259" key="4">
    <source>
        <dbReference type="Pfam" id="PF10451"/>
    </source>
</evidence>